<dbReference type="InterPro" id="IPR001466">
    <property type="entry name" value="Beta-lactam-related"/>
</dbReference>
<name>A0A364RET7_9BACT</name>
<evidence type="ECO:0000313" key="4">
    <source>
        <dbReference type="EMBL" id="RAU82858.1"/>
    </source>
</evidence>
<dbReference type="OrthoDB" id="846150at2"/>
<organism evidence="4 5">
    <name type="scientific">Pontibacter arcticus</name>
    <dbReference type="NCBI Taxonomy" id="2080288"/>
    <lineage>
        <taxon>Bacteria</taxon>
        <taxon>Pseudomonadati</taxon>
        <taxon>Bacteroidota</taxon>
        <taxon>Cytophagia</taxon>
        <taxon>Cytophagales</taxon>
        <taxon>Hymenobacteraceae</taxon>
        <taxon>Pontibacter</taxon>
    </lineage>
</organism>
<reference evidence="4 5" key="1">
    <citation type="submission" date="2018-06" db="EMBL/GenBank/DDBJ databases">
        <authorList>
            <person name="Liu Z.-W."/>
        </authorList>
    </citation>
    <scope>NUCLEOTIDE SEQUENCE [LARGE SCALE GENOMIC DNA]</scope>
    <source>
        <strain evidence="4 5">2b14</strain>
    </source>
</reference>
<dbReference type="InterPro" id="IPR050491">
    <property type="entry name" value="AmpC-like"/>
</dbReference>
<dbReference type="AlphaFoldDB" id="A0A364RET7"/>
<dbReference type="RefSeq" id="WP_125047658.1">
    <property type="nucleotide sequence ID" value="NZ_QMDV01000002.1"/>
</dbReference>
<evidence type="ECO:0000313" key="5">
    <source>
        <dbReference type="Proteomes" id="UP000251692"/>
    </source>
</evidence>
<keyword evidence="5" id="KW-1185">Reference proteome</keyword>
<sequence>MKYILILCIAFTFVRCSPRIHSAAPQAGAAKDTLLPLSNTYLSKLTALGKFNGVVLLEKDGKLILRKAYNISSDTSSTLFVTEKSQFDLRSVAKLFAKVSLVKLENEGKLKRTDLLEKYIPGFPDGDKITIQHLLDNRSGLPRELRESIKHPIALTADEVVGLSAKETLEFFPGTKEQYSNVGYQLLYYIIGQLHGSSFSGFLEDVFFRPLGMQDSGDNFDEDLGQLTDYAYGHFLDDDNNLVCVCSFPKDDMKMGNLHSTADDLELFLKQLNQQDYKAITLNGSISHAGGTRGKRAYIERNFEDNYTIVFLTNYDAIPFEKLVSDLQSMMKGDTVQMPEAIHRKSVYVSPSILKKYEGTYDLTNAGHLTLTIKLENDSLYVYQKGDNNGVLYPENESTFFTDNTSEESVIFVESKPGEYSILMDFQGVQWKGIKVDKR</sequence>
<gene>
    <name evidence="4" type="ORF">DP923_06285</name>
</gene>
<comment type="subcellular location">
    <subcellularLocation>
        <location evidence="1">Membrane</location>
    </subcellularLocation>
</comment>
<dbReference type="GO" id="GO:0016020">
    <property type="term" value="C:membrane"/>
    <property type="evidence" value="ECO:0007669"/>
    <property type="project" value="UniProtKB-SubCell"/>
</dbReference>
<protein>
    <recommendedName>
        <fullName evidence="3">Beta-lactamase-related domain-containing protein</fullName>
    </recommendedName>
</protein>
<evidence type="ECO:0000256" key="2">
    <source>
        <dbReference type="ARBA" id="ARBA00023136"/>
    </source>
</evidence>
<dbReference type="SUPFAM" id="SSF56601">
    <property type="entry name" value="beta-lactamase/transpeptidase-like"/>
    <property type="match status" value="1"/>
</dbReference>
<feature type="domain" description="Beta-lactamase-related" evidence="3">
    <location>
        <begin position="53"/>
        <end position="275"/>
    </location>
</feature>
<dbReference type="Gene3D" id="3.40.710.10">
    <property type="entry name" value="DD-peptidase/beta-lactamase superfamily"/>
    <property type="match status" value="1"/>
</dbReference>
<dbReference type="InterPro" id="IPR012338">
    <property type="entry name" value="Beta-lactam/transpept-like"/>
</dbReference>
<dbReference type="Pfam" id="PF00144">
    <property type="entry name" value="Beta-lactamase"/>
    <property type="match status" value="1"/>
</dbReference>
<keyword evidence="2" id="KW-0472">Membrane</keyword>
<proteinExistence type="predicted"/>
<evidence type="ECO:0000256" key="1">
    <source>
        <dbReference type="ARBA" id="ARBA00004370"/>
    </source>
</evidence>
<dbReference type="PANTHER" id="PTHR46825:SF11">
    <property type="entry name" value="PENICILLIN-BINDING PROTEIN 4"/>
    <property type="match status" value="1"/>
</dbReference>
<accession>A0A364RET7</accession>
<dbReference type="PANTHER" id="PTHR46825">
    <property type="entry name" value="D-ALANYL-D-ALANINE-CARBOXYPEPTIDASE/ENDOPEPTIDASE AMPH"/>
    <property type="match status" value="1"/>
</dbReference>
<dbReference type="EMBL" id="QMDV01000002">
    <property type="protein sequence ID" value="RAU82858.1"/>
    <property type="molecule type" value="Genomic_DNA"/>
</dbReference>
<evidence type="ECO:0000259" key="3">
    <source>
        <dbReference type="Pfam" id="PF00144"/>
    </source>
</evidence>
<comment type="caution">
    <text evidence="4">The sequence shown here is derived from an EMBL/GenBank/DDBJ whole genome shotgun (WGS) entry which is preliminary data.</text>
</comment>
<dbReference type="Proteomes" id="UP000251692">
    <property type="component" value="Unassembled WGS sequence"/>
</dbReference>
<reference evidence="4 5" key="2">
    <citation type="submission" date="2018-07" db="EMBL/GenBank/DDBJ databases">
        <title>Pontibacter sp. 2b14 genomic sequence and assembly.</title>
        <authorList>
            <person name="Du Z.-J."/>
        </authorList>
    </citation>
    <scope>NUCLEOTIDE SEQUENCE [LARGE SCALE GENOMIC DNA]</scope>
    <source>
        <strain evidence="4 5">2b14</strain>
    </source>
</reference>